<dbReference type="EMBL" id="GBXM01001446">
    <property type="protein sequence ID" value="JAI07132.1"/>
    <property type="molecule type" value="Transcribed_RNA"/>
</dbReference>
<protein>
    <submittedName>
        <fullName evidence="2">Uncharacterized protein</fullName>
    </submittedName>
</protein>
<proteinExistence type="predicted"/>
<evidence type="ECO:0000256" key="1">
    <source>
        <dbReference type="SAM" id="MobiDB-lite"/>
    </source>
</evidence>
<accession>A0A0E9XXH3</accession>
<evidence type="ECO:0000313" key="2">
    <source>
        <dbReference type="EMBL" id="JAI07132.1"/>
    </source>
</evidence>
<feature type="region of interest" description="Disordered" evidence="1">
    <location>
        <begin position="1"/>
        <end position="32"/>
    </location>
</feature>
<name>A0A0E9XXH3_ANGAN</name>
<dbReference type="AlphaFoldDB" id="A0A0E9XXH3"/>
<organism evidence="2">
    <name type="scientific">Anguilla anguilla</name>
    <name type="common">European freshwater eel</name>
    <name type="synonym">Muraena anguilla</name>
    <dbReference type="NCBI Taxonomy" id="7936"/>
    <lineage>
        <taxon>Eukaryota</taxon>
        <taxon>Metazoa</taxon>
        <taxon>Chordata</taxon>
        <taxon>Craniata</taxon>
        <taxon>Vertebrata</taxon>
        <taxon>Euteleostomi</taxon>
        <taxon>Actinopterygii</taxon>
        <taxon>Neopterygii</taxon>
        <taxon>Teleostei</taxon>
        <taxon>Anguilliformes</taxon>
        <taxon>Anguillidae</taxon>
        <taxon>Anguilla</taxon>
    </lineage>
</organism>
<reference evidence="2" key="1">
    <citation type="submission" date="2014-11" db="EMBL/GenBank/DDBJ databases">
        <authorList>
            <person name="Amaro Gonzalez C."/>
        </authorList>
    </citation>
    <scope>NUCLEOTIDE SEQUENCE</scope>
</reference>
<sequence>MFGSSHVQPSLCRGNPRGSECSWTGTGGGVTL</sequence>
<reference evidence="2" key="2">
    <citation type="journal article" date="2015" name="Fish Shellfish Immunol.">
        <title>Early steps in the European eel (Anguilla anguilla)-Vibrio vulnificus interaction in the gills: Role of the RtxA13 toxin.</title>
        <authorList>
            <person name="Callol A."/>
            <person name="Pajuelo D."/>
            <person name="Ebbesson L."/>
            <person name="Teles M."/>
            <person name="MacKenzie S."/>
            <person name="Amaro C."/>
        </authorList>
    </citation>
    <scope>NUCLEOTIDE SEQUENCE</scope>
</reference>